<dbReference type="AlphaFoldDB" id="A0A4U9VBJ4"/>
<dbReference type="EMBL" id="LR590484">
    <property type="protein sequence ID" value="VTR43393.1"/>
    <property type="molecule type" value="Genomic_DNA"/>
</dbReference>
<dbReference type="GeneID" id="78463553"/>
<organism evidence="1 2">
    <name type="scientific">Sphingobacterium thalpophilum</name>
    <dbReference type="NCBI Taxonomy" id="259"/>
    <lineage>
        <taxon>Bacteria</taxon>
        <taxon>Pseudomonadati</taxon>
        <taxon>Bacteroidota</taxon>
        <taxon>Sphingobacteriia</taxon>
        <taxon>Sphingobacteriales</taxon>
        <taxon>Sphingobacteriaceae</taxon>
        <taxon>Sphingobacterium</taxon>
    </lineage>
</organism>
<protein>
    <submittedName>
        <fullName evidence="1">Uncharacterized protein</fullName>
    </submittedName>
</protein>
<evidence type="ECO:0000313" key="2">
    <source>
        <dbReference type="Proteomes" id="UP000308196"/>
    </source>
</evidence>
<reference evidence="1 2" key="1">
    <citation type="submission" date="2019-05" db="EMBL/GenBank/DDBJ databases">
        <authorList>
            <consortium name="Pathogen Informatics"/>
        </authorList>
    </citation>
    <scope>NUCLEOTIDE SEQUENCE [LARGE SCALE GENOMIC DNA]</scope>
    <source>
        <strain evidence="1 2">NCTC11429</strain>
    </source>
</reference>
<evidence type="ECO:0000313" key="1">
    <source>
        <dbReference type="EMBL" id="VTR43393.1"/>
    </source>
</evidence>
<dbReference type="RefSeq" id="WP_028072176.1">
    <property type="nucleotide sequence ID" value="NZ_LR590484.1"/>
</dbReference>
<accession>A0A4U9VBJ4</accession>
<sequence length="164" mass="19018">MQENIRKKLDILQEQALTFISYGASPFTLLILEKAASDVLQQMERLGNGKDQMPEMMVGIFRRLDFRQADRIDYYSLSSEVLRLEEDQQHMAPRYLSEMDGKLSDWAERKLAMLVGFVHRVMQQQSLEFTAIQDADIIKFNQVLPKSSPIELTSGFWILADRTI</sequence>
<gene>
    <name evidence="1" type="ORF">NCTC11429_02856</name>
</gene>
<name>A0A4U9VBJ4_9SPHI</name>
<dbReference type="STRING" id="1123265.GCA_000686625_01972"/>
<dbReference type="Proteomes" id="UP000308196">
    <property type="component" value="Chromosome"/>
</dbReference>
<proteinExistence type="predicted"/>
<dbReference type="KEGG" id="stha:NCTC11429_02856"/>